<accession>A0A1N7INB5</accession>
<sequence length="208" mass="23895">MTSRQVFIQMKKRILARPGQVLRVGDVSRVLAEEDREQIESLPISRFGPEEGNMAVVELMDVVRIIRREYPAVDIRTVGHPQVLIDLKKNGPRPRWIAVAGVWLLLFVGSGLAIMNFHTDVSMKAVHERIYYLMTGMHQPRPLILQIPYSLGIGLGMVLFFNHLFKKKFNDEPSPLELEVFMYQESIDQYVIDHEKTKGQKRSRVPSG</sequence>
<dbReference type="Proteomes" id="UP000186795">
    <property type="component" value="Unassembled WGS sequence"/>
</dbReference>
<keyword evidence="1" id="KW-1133">Transmembrane helix</keyword>
<feature type="transmembrane region" description="Helical" evidence="1">
    <location>
        <begin position="96"/>
        <end position="117"/>
    </location>
</feature>
<dbReference type="AlphaFoldDB" id="A0A1N7INB5"/>
<dbReference type="InterPro" id="IPR038548">
    <property type="entry name" value="SporV_AA_N_sf"/>
</dbReference>
<feature type="domain" description="Stage V sporulation protein AA" evidence="2">
    <location>
        <begin position="4"/>
        <end position="89"/>
    </location>
</feature>
<evidence type="ECO:0000259" key="2">
    <source>
        <dbReference type="Pfam" id="PF12164"/>
    </source>
</evidence>
<evidence type="ECO:0000256" key="1">
    <source>
        <dbReference type="SAM" id="Phobius"/>
    </source>
</evidence>
<organism evidence="3 4">
    <name type="scientific">Kroppenstedtia eburnea</name>
    <dbReference type="NCBI Taxonomy" id="714067"/>
    <lineage>
        <taxon>Bacteria</taxon>
        <taxon>Bacillati</taxon>
        <taxon>Bacillota</taxon>
        <taxon>Bacilli</taxon>
        <taxon>Bacillales</taxon>
        <taxon>Thermoactinomycetaceae</taxon>
        <taxon>Kroppenstedtia</taxon>
    </lineage>
</organism>
<dbReference type="RefSeq" id="WP_009708438.1">
    <property type="nucleotide sequence ID" value="NZ_CP048103.1"/>
</dbReference>
<dbReference type="Gene3D" id="2.60.480.10">
    <property type="entry name" value="eubacterium ventriosum atcc domain"/>
    <property type="match status" value="1"/>
</dbReference>
<gene>
    <name evidence="3" type="ORF">SAMN05421790_101140</name>
</gene>
<feature type="transmembrane region" description="Helical" evidence="1">
    <location>
        <begin position="143"/>
        <end position="165"/>
    </location>
</feature>
<evidence type="ECO:0000313" key="4">
    <source>
        <dbReference type="Proteomes" id="UP000186795"/>
    </source>
</evidence>
<dbReference type="OrthoDB" id="9782754at2"/>
<keyword evidence="1" id="KW-0812">Transmembrane</keyword>
<keyword evidence="1" id="KW-0472">Membrane</keyword>
<dbReference type="Pfam" id="PF12164">
    <property type="entry name" value="SporV_AA"/>
    <property type="match status" value="1"/>
</dbReference>
<protein>
    <submittedName>
        <fullName evidence="3">Stage V sporulation protein AA</fullName>
    </submittedName>
</protein>
<proteinExistence type="predicted"/>
<keyword evidence="4" id="KW-1185">Reference proteome</keyword>
<dbReference type="EMBL" id="FTOD01000001">
    <property type="protein sequence ID" value="SIS38575.1"/>
    <property type="molecule type" value="Genomic_DNA"/>
</dbReference>
<dbReference type="InterPro" id="IPR021997">
    <property type="entry name" value="SporV_AA"/>
</dbReference>
<reference evidence="4" key="1">
    <citation type="submission" date="2017-01" db="EMBL/GenBank/DDBJ databases">
        <authorList>
            <person name="Varghese N."/>
            <person name="Submissions S."/>
        </authorList>
    </citation>
    <scope>NUCLEOTIDE SEQUENCE [LARGE SCALE GENOMIC DNA]</scope>
    <source>
        <strain evidence="4">DSM 45196</strain>
    </source>
</reference>
<evidence type="ECO:0000313" key="3">
    <source>
        <dbReference type="EMBL" id="SIS38575.1"/>
    </source>
</evidence>
<name>A0A1N7INB5_9BACL</name>